<protein>
    <submittedName>
        <fullName evidence="1">Uncharacterized protein</fullName>
    </submittedName>
</protein>
<organism evidence="1 2">
    <name type="scientific">Cichorium intybus</name>
    <name type="common">Chicory</name>
    <dbReference type="NCBI Taxonomy" id="13427"/>
    <lineage>
        <taxon>Eukaryota</taxon>
        <taxon>Viridiplantae</taxon>
        <taxon>Streptophyta</taxon>
        <taxon>Embryophyta</taxon>
        <taxon>Tracheophyta</taxon>
        <taxon>Spermatophyta</taxon>
        <taxon>Magnoliopsida</taxon>
        <taxon>eudicotyledons</taxon>
        <taxon>Gunneridae</taxon>
        <taxon>Pentapetalae</taxon>
        <taxon>asterids</taxon>
        <taxon>campanulids</taxon>
        <taxon>Asterales</taxon>
        <taxon>Asteraceae</taxon>
        <taxon>Cichorioideae</taxon>
        <taxon>Cichorieae</taxon>
        <taxon>Cichoriinae</taxon>
        <taxon>Cichorium</taxon>
    </lineage>
</organism>
<name>A0ACB9CYC9_CICIN</name>
<evidence type="ECO:0000313" key="1">
    <source>
        <dbReference type="EMBL" id="KAI3739255.1"/>
    </source>
</evidence>
<dbReference type="Proteomes" id="UP001055811">
    <property type="component" value="Linkage Group LG05"/>
</dbReference>
<proteinExistence type="predicted"/>
<accession>A0ACB9CYC9</accession>
<dbReference type="EMBL" id="CM042013">
    <property type="protein sequence ID" value="KAI3739255.1"/>
    <property type="molecule type" value="Genomic_DNA"/>
</dbReference>
<evidence type="ECO:0000313" key="2">
    <source>
        <dbReference type="Proteomes" id="UP001055811"/>
    </source>
</evidence>
<reference evidence="2" key="1">
    <citation type="journal article" date="2022" name="Mol. Ecol. Resour.">
        <title>The genomes of chicory, endive, great burdock and yacon provide insights into Asteraceae palaeo-polyploidization history and plant inulin production.</title>
        <authorList>
            <person name="Fan W."/>
            <person name="Wang S."/>
            <person name="Wang H."/>
            <person name="Wang A."/>
            <person name="Jiang F."/>
            <person name="Liu H."/>
            <person name="Zhao H."/>
            <person name="Xu D."/>
            <person name="Zhang Y."/>
        </authorList>
    </citation>
    <scope>NUCLEOTIDE SEQUENCE [LARGE SCALE GENOMIC DNA]</scope>
    <source>
        <strain evidence="2">cv. Punajuju</strain>
    </source>
</reference>
<sequence>MTGGDAGSGDKNTGGQINHDSPYYLHPSDYPRQVHVNDLLTDSNYIDRSQEVINFLLAKNMIGFVDGTVKKPEDKSPDYMPWMRCDAMVKGWLNAGMEKELKNSIKYAKTAEEIWSDMKERFAKESAPRAYELKQNLTLLRQDGTSVSTYYTKLKVLWDGLQFVLPTPRCSCNRCTCDVGKRLNETKENEKLYEFLLGLDSEFSTIRTQILGMTPTPMLGNAYHLVSEDEQQRSITAGKKATHDASAFQASSSSKRSINQRAKPMQKDNKGSSGTTEYCTHCNRDGHNREGCFKLIGYPEWWPGKKGEKSKPKAAACFDSDAGPISGLTKEQYEQFISLFGNGQKSNEGPVANMIHTPPTANNTGKINIKDNSVVDSGAMDHITHMVSILENKTKNAHEFPVIIPNVESVPVKGRGDHTLYNGTKIQGLLHVPDFNCNLLSISKLSKELQCTVTFFPDFFYAGLTLEDVDWIGEGIILETTCPHTPQQNVVVERKHKHLLETKIIVSRDVKFIETIFPYKNMSRSELEEEIFQFPIHWDTEAIQRNTPGEVQDLPNQNQENETQTQENEPIVGPALDS</sequence>
<keyword evidence="2" id="KW-1185">Reference proteome</keyword>
<reference evidence="1 2" key="2">
    <citation type="journal article" date="2022" name="Mol. Ecol. Resour.">
        <title>The genomes of chicory, endive, great burdock and yacon provide insights into Asteraceae paleo-polyploidization history and plant inulin production.</title>
        <authorList>
            <person name="Fan W."/>
            <person name="Wang S."/>
            <person name="Wang H."/>
            <person name="Wang A."/>
            <person name="Jiang F."/>
            <person name="Liu H."/>
            <person name="Zhao H."/>
            <person name="Xu D."/>
            <person name="Zhang Y."/>
        </authorList>
    </citation>
    <scope>NUCLEOTIDE SEQUENCE [LARGE SCALE GENOMIC DNA]</scope>
    <source>
        <strain evidence="2">cv. Punajuju</strain>
        <tissue evidence="1">Leaves</tissue>
    </source>
</reference>
<comment type="caution">
    <text evidence="1">The sequence shown here is derived from an EMBL/GenBank/DDBJ whole genome shotgun (WGS) entry which is preliminary data.</text>
</comment>
<gene>
    <name evidence="1" type="ORF">L2E82_29654</name>
</gene>